<feature type="transmembrane region" description="Helical" evidence="1">
    <location>
        <begin position="247"/>
        <end position="266"/>
    </location>
</feature>
<dbReference type="EMBL" id="QUAB01000015">
    <property type="protein sequence ID" value="REJ07593.1"/>
    <property type="molecule type" value="Genomic_DNA"/>
</dbReference>
<comment type="caution">
    <text evidence="2">The sequence shown here is derived from an EMBL/GenBank/DDBJ whole genome shotgun (WGS) entry which is preliminary data.</text>
</comment>
<feature type="transmembrane region" description="Helical" evidence="1">
    <location>
        <begin position="468"/>
        <end position="488"/>
    </location>
</feature>
<feature type="transmembrane region" description="Helical" evidence="1">
    <location>
        <begin position="6"/>
        <end position="27"/>
    </location>
</feature>
<feature type="transmembrane region" description="Helical" evidence="1">
    <location>
        <begin position="433"/>
        <end position="456"/>
    </location>
</feature>
<dbReference type="Pfam" id="PF20176">
    <property type="entry name" value="DUF6541"/>
    <property type="match status" value="1"/>
</dbReference>
<keyword evidence="1" id="KW-0472">Membrane</keyword>
<dbReference type="Proteomes" id="UP000262172">
    <property type="component" value="Unassembled WGS sequence"/>
</dbReference>
<feature type="transmembrane region" description="Helical" evidence="1">
    <location>
        <begin position="62"/>
        <end position="82"/>
    </location>
</feature>
<name>A0A371NWS0_9MICO</name>
<feature type="transmembrane region" description="Helical" evidence="1">
    <location>
        <begin position="186"/>
        <end position="209"/>
    </location>
</feature>
<sequence>MIVGWLAVVPALLVTLILVFLPGLIALRGVGMRGLALVAFAPLLSVAMIAVAAILLGLVGVAWSPLSLGSVLLVLVLVGLLLGRLLGHPTPEPPGPAGDEGRWLLPVGLAIGIVLGAWRLIAYVQDPAGISQTNDAVFHMNAIRFILDAADASSLHVSAVIGGSGFYPAAWHAVVSTVVAITGGQIALAANAFTIVIGAVIWPLGLAWLTRCITGSRRIAALAAVLSPALQLFPLLMFQWGVLFPNALSVAMLPAACAVVMSLHVWNGNDRPVASWVRGVLLIAVAVAALALAQPAALPVWGLICSVWFTDLMLRVRRAAVLPARVAIIIGVWLLLGFMWYALAQGTGGSHWPQFQGKFESLAVAVLNGQLRIPFAWGISILMLVGLVVAILTPKLRWLAATWLCLTVLYVLVASVGMPLVRNVLLAPWYADPYRLAAFAPIAVIPLAAIGLDRVVGMIVARLPRAAVIRSWTAVGVATAGVLLVVMLRPVPMPAFLEGTFDAESRYLTAADTYLSTDERALLESLGEYVEPGERVIANPSTGAGFGYMLSGVDVYPHTWSPPRTAAWDLIAERLRDVGEDPEVCAALKSFGQPRYVLDFGPGEDAPGRYLMPGMTDFADQPGFELVTERGDVSLWRITACED</sequence>
<dbReference type="AlphaFoldDB" id="A0A371NWS0"/>
<feature type="transmembrane region" description="Helical" evidence="1">
    <location>
        <begin position="326"/>
        <end position="343"/>
    </location>
</feature>
<protein>
    <recommendedName>
        <fullName evidence="4">Glycosyltransferase RgtA/B/C/D-like domain-containing protein</fullName>
    </recommendedName>
</protein>
<feature type="transmembrane region" description="Helical" evidence="1">
    <location>
        <begin position="103"/>
        <end position="121"/>
    </location>
</feature>
<feature type="transmembrane region" description="Helical" evidence="1">
    <location>
        <begin position="298"/>
        <end position="314"/>
    </location>
</feature>
<gene>
    <name evidence="2" type="ORF">DY023_02830</name>
</gene>
<keyword evidence="3" id="KW-1185">Reference proteome</keyword>
<keyword evidence="1" id="KW-1133">Transmembrane helix</keyword>
<reference evidence="2 3" key="1">
    <citation type="submission" date="2018-08" db="EMBL/GenBank/DDBJ databases">
        <title>Isolation, diversity and antifungal activity of Actinobacteria from cow dung.</title>
        <authorList>
            <person name="Ling L."/>
        </authorList>
    </citation>
    <scope>NUCLEOTIDE SEQUENCE [LARGE SCALE GENOMIC DNA]</scope>
    <source>
        <strain evidence="2 3">NEAU-LLE</strain>
    </source>
</reference>
<evidence type="ECO:0000256" key="1">
    <source>
        <dbReference type="SAM" id="Phobius"/>
    </source>
</evidence>
<proteinExistence type="predicted"/>
<dbReference type="RefSeq" id="WP_116240838.1">
    <property type="nucleotide sequence ID" value="NZ_QUAB01000015.1"/>
</dbReference>
<feature type="transmembrane region" description="Helical" evidence="1">
    <location>
        <begin position="221"/>
        <end position="241"/>
    </location>
</feature>
<keyword evidence="1" id="KW-0812">Transmembrane</keyword>
<feature type="transmembrane region" description="Helical" evidence="1">
    <location>
        <begin position="400"/>
        <end position="421"/>
    </location>
</feature>
<dbReference type="OrthoDB" id="3169698at2"/>
<feature type="transmembrane region" description="Helical" evidence="1">
    <location>
        <begin position="273"/>
        <end position="292"/>
    </location>
</feature>
<evidence type="ECO:0000313" key="2">
    <source>
        <dbReference type="EMBL" id="REJ07593.1"/>
    </source>
</evidence>
<evidence type="ECO:0008006" key="4">
    <source>
        <dbReference type="Google" id="ProtNLM"/>
    </source>
</evidence>
<feature type="transmembrane region" description="Helical" evidence="1">
    <location>
        <begin position="375"/>
        <end position="393"/>
    </location>
</feature>
<accession>A0A371NWS0</accession>
<evidence type="ECO:0000313" key="3">
    <source>
        <dbReference type="Proteomes" id="UP000262172"/>
    </source>
</evidence>
<feature type="transmembrane region" description="Helical" evidence="1">
    <location>
        <begin position="34"/>
        <end position="56"/>
    </location>
</feature>
<organism evidence="2 3">
    <name type="scientific">Microbacterium bovistercoris</name>
    <dbReference type="NCBI Taxonomy" id="2293570"/>
    <lineage>
        <taxon>Bacteria</taxon>
        <taxon>Bacillati</taxon>
        <taxon>Actinomycetota</taxon>
        <taxon>Actinomycetes</taxon>
        <taxon>Micrococcales</taxon>
        <taxon>Microbacteriaceae</taxon>
        <taxon>Microbacterium</taxon>
    </lineage>
</organism>
<dbReference type="InterPro" id="IPR046671">
    <property type="entry name" value="DUF6541"/>
</dbReference>